<name>A0A4Q1AW00_9BACT</name>
<sequence length="73" mass="8191">MAKVTLDVEEKNLKIVLNILDNLKDGLIKNISTNKQYQKAKPVSSSLDKTVKKAPSSSKYLSPEEFKNRIKGN</sequence>
<dbReference type="EMBL" id="NXIE01000006">
    <property type="protein sequence ID" value="RXK11609.1"/>
    <property type="molecule type" value="Genomic_DNA"/>
</dbReference>
<organism evidence="2 3">
    <name type="scientific">Halarcobacter mediterraneus</name>
    <dbReference type="NCBI Taxonomy" id="2023153"/>
    <lineage>
        <taxon>Bacteria</taxon>
        <taxon>Pseudomonadati</taxon>
        <taxon>Campylobacterota</taxon>
        <taxon>Epsilonproteobacteria</taxon>
        <taxon>Campylobacterales</taxon>
        <taxon>Arcobacteraceae</taxon>
        <taxon>Halarcobacter</taxon>
    </lineage>
</organism>
<comment type="caution">
    <text evidence="2">The sequence shown here is derived from an EMBL/GenBank/DDBJ whole genome shotgun (WGS) entry which is preliminary data.</text>
</comment>
<evidence type="ECO:0000313" key="2">
    <source>
        <dbReference type="EMBL" id="RXK11609.1"/>
    </source>
</evidence>
<feature type="compositionally biased region" description="Polar residues" evidence="1">
    <location>
        <begin position="39"/>
        <end position="48"/>
    </location>
</feature>
<accession>A0A4Q1AW00</accession>
<dbReference type="AlphaFoldDB" id="A0A4Q1AW00"/>
<evidence type="ECO:0000256" key="1">
    <source>
        <dbReference type="SAM" id="MobiDB-lite"/>
    </source>
</evidence>
<dbReference type="Proteomes" id="UP000289718">
    <property type="component" value="Unassembled WGS sequence"/>
</dbReference>
<reference evidence="2 3" key="1">
    <citation type="submission" date="2017-09" db="EMBL/GenBank/DDBJ databases">
        <title>Genomics of the genus Arcobacter.</title>
        <authorList>
            <person name="Perez-Cataluna A."/>
            <person name="Figueras M.J."/>
            <person name="Salas-Masso N."/>
        </authorList>
    </citation>
    <scope>NUCLEOTIDE SEQUENCE [LARGE SCALE GENOMIC DNA]</scope>
    <source>
        <strain evidence="2 3">F156-34</strain>
    </source>
</reference>
<protein>
    <submittedName>
        <fullName evidence="2">Uncharacterized protein</fullName>
    </submittedName>
</protein>
<evidence type="ECO:0000313" key="3">
    <source>
        <dbReference type="Proteomes" id="UP000289718"/>
    </source>
</evidence>
<dbReference type="RefSeq" id="WP_129062478.1">
    <property type="nucleotide sequence ID" value="NZ_NXIE01000006.1"/>
</dbReference>
<feature type="compositionally biased region" description="Basic and acidic residues" evidence="1">
    <location>
        <begin position="62"/>
        <end position="73"/>
    </location>
</feature>
<gene>
    <name evidence="2" type="ORF">CP965_12625</name>
</gene>
<dbReference type="OrthoDB" id="5365800at2"/>
<proteinExistence type="predicted"/>
<keyword evidence="3" id="KW-1185">Reference proteome</keyword>
<feature type="region of interest" description="Disordered" evidence="1">
    <location>
        <begin position="39"/>
        <end position="73"/>
    </location>
</feature>